<dbReference type="EMBL" id="CM047584">
    <property type="protein sequence ID" value="KAI9911337.1"/>
    <property type="molecule type" value="Genomic_DNA"/>
</dbReference>
<sequence>MMMAHENADNEWELWQSRTVHTSYNNYEKMQTATEGLPNVTADVNEKLCGGCLQGKLIDVSNDSVVMEETPVDDDVEMSSPKNNSHASDLQQYMNVQQQHILHDIQQGPRHQEHVDNDRTDCDVMVLRPQVTRESRLEF</sequence>
<proteinExistence type="predicted"/>
<evidence type="ECO:0000313" key="2">
    <source>
        <dbReference type="Proteomes" id="UP001163321"/>
    </source>
</evidence>
<keyword evidence="2" id="KW-1185">Reference proteome</keyword>
<reference evidence="1 2" key="1">
    <citation type="journal article" date="2022" name="bioRxiv">
        <title>The genome of the oomycete Peronosclerospora sorghi, a cosmopolitan pathogen of maize and sorghum, is inflated with dispersed pseudogenes.</title>
        <authorList>
            <person name="Fletcher K."/>
            <person name="Martin F."/>
            <person name="Isakeit T."/>
            <person name="Cavanaugh K."/>
            <person name="Magill C."/>
            <person name="Michelmore R."/>
        </authorList>
    </citation>
    <scope>NUCLEOTIDE SEQUENCE [LARGE SCALE GENOMIC DNA]</scope>
    <source>
        <strain evidence="1">P6</strain>
    </source>
</reference>
<dbReference type="Proteomes" id="UP001163321">
    <property type="component" value="Chromosome 5"/>
</dbReference>
<gene>
    <name evidence="1" type="ORF">PsorP6_009480</name>
</gene>
<evidence type="ECO:0000313" key="1">
    <source>
        <dbReference type="EMBL" id="KAI9911337.1"/>
    </source>
</evidence>
<comment type="caution">
    <text evidence="1">The sequence shown here is derived from an EMBL/GenBank/DDBJ whole genome shotgun (WGS) entry which is preliminary data.</text>
</comment>
<organism evidence="1 2">
    <name type="scientific">Peronosclerospora sorghi</name>
    <dbReference type="NCBI Taxonomy" id="230839"/>
    <lineage>
        <taxon>Eukaryota</taxon>
        <taxon>Sar</taxon>
        <taxon>Stramenopiles</taxon>
        <taxon>Oomycota</taxon>
        <taxon>Peronosporomycetes</taxon>
        <taxon>Peronosporales</taxon>
        <taxon>Peronosporaceae</taxon>
        <taxon>Peronosclerospora</taxon>
    </lineage>
</organism>
<protein>
    <submittedName>
        <fullName evidence="1">Uncharacterized protein</fullName>
    </submittedName>
</protein>
<accession>A0ACC0VYP2</accession>
<name>A0ACC0VYP2_9STRA</name>